<organism evidence="2 3">
    <name type="scientific">Symbiobacterium terraclitae</name>
    <dbReference type="NCBI Taxonomy" id="557451"/>
    <lineage>
        <taxon>Bacteria</taxon>
        <taxon>Bacillati</taxon>
        <taxon>Bacillota</taxon>
        <taxon>Clostridia</taxon>
        <taxon>Eubacteriales</taxon>
        <taxon>Symbiobacteriaceae</taxon>
        <taxon>Symbiobacterium</taxon>
    </lineage>
</organism>
<proteinExistence type="predicted"/>
<dbReference type="EMBL" id="JAGGLG010000001">
    <property type="protein sequence ID" value="MBP2016809.1"/>
    <property type="molecule type" value="Genomic_DNA"/>
</dbReference>
<reference evidence="2 3" key="1">
    <citation type="submission" date="2021-03" db="EMBL/GenBank/DDBJ databases">
        <title>Genomic Encyclopedia of Type Strains, Phase IV (KMG-IV): sequencing the most valuable type-strain genomes for metagenomic binning, comparative biology and taxonomic classification.</title>
        <authorList>
            <person name="Goeker M."/>
        </authorList>
    </citation>
    <scope>NUCLEOTIDE SEQUENCE [LARGE SCALE GENOMIC DNA]</scope>
    <source>
        <strain evidence="2 3">DSM 27138</strain>
    </source>
</reference>
<feature type="transmembrane region" description="Helical" evidence="1">
    <location>
        <begin position="127"/>
        <end position="149"/>
    </location>
</feature>
<dbReference type="RefSeq" id="WP_209464955.1">
    <property type="nucleotide sequence ID" value="NZ_JAGGLG010000001.1"/>
</dbReference>
<keyword evidence="1" id="KW-0812">Transmembrane</keyword>
<evidence type="ECO:0000256" key="1">
    <source>
        <dbReference type="SAM" id="Phobius"/>
    </source>
</evidence>
<name>A0ABS4JMQ0_9FIRM</name>
<keyword evidence="3" id="KW-1185">Reference proteome</keyword>
<keyword evidence="1" id="KW-1133">Transmembrane helix</keyword>
<dbReference type="Proteomes" id="UP001519289">
    <property type="component" value="Unassembled WGS sequence"/>
</dbReference>
<protein>
    <submittedName>
        <fullName evidence="2">Uncharacterized protein YqgC (DUF456 family)</fullName>
    </submittedName>
</protein>
<sequence>MAAVAVMVLGVLGTLIPALPGLPVIFLAMLGYGAVEGFREMTPGFLIAALLVVAATQVAEHYARAWGARRFGAGRAGAWGAVIGSIAGLFFMPLGLVLGPFLGAALFELFTGRPGGEALRAGVGGLVGVLGSVAVNLVVALGLTVAFIVKVLI</sequence>
<evidence type="ECO:0000313" key="3">
    <source>
        <dbReference type="Proteomes" id="UP001519289"/>
    </source>
</evidence>
<dbReference type="Pfam" id="PF04306">
    <property type="entry name" value="DUF456"/>
    <property type="match status" value="1"/>
</dbReference>
<dbReference type="PANTHER" id="PTHR39165:SF1">
    <property type="entry name" value="DUF456 DOMAIN-CONTAINING PROTEIN"/>
    <property type="match status" value="1"/>
</dbReference>
<feature type="transmembrane region" description="Helical" evidence="1">
    <location>
        <begin position="79"/>
        <end position="107"/>
    </location>
</feature>
<keyword evidence="1" id="KW-0472">Membrane</keyword>
<dbReference type="InterPro" id="IPR007403">
    <property type="entry name" value="DUF456"/>
</dbReference>
<accession>A0ABS4JMQ0</accession>
<feature type="transmembrane region" description="Helical" evidence="1">
    <location>
        <begin position="42"/>
        <end position="59"/>
    </location>
</feature>
<gene>
    <name evidence="2" type="ORF">J2Z79_000182</name>
</gene>
<comment type="caution">
    <text evidence="2">The sequence shown here is derived from an EMBL/GenBank/DDBJ whole genome shotgun (WGS) entry which is preliminary data.</text>
</comment>
<evidence type="ECO:0000313" key="2">
    <source>
        <dbReference type="EMBL" id="MBP2016809.1"/>
    </source>
</evidence>
<dbReference type="PANTHER" id="PTHR39165">
    <property type="entry name" value="IG HYPOTHETICAL 17883"/>
    <property type="match status" value="1"/>
</dbReference>